<dbReference type="AlphaFoldDB" id="A0A6A6JEH1"/>
<gene>
    <name evidence="2" type="ORF">EI97DRAFT_401299</name>
</gene>
<feature type="compositionally biased region" description="Polar residues" evidence="1">
    <location>
        <begin position="383"/>
        <end position="455"/>
    </location>
</feature>
<dbReference type="Proteomes" id="UP000800097">
    <property type="component" value="Unassembled WGS sequence"/>
</dbReference>
<dbReference type="Pfam" id="PF09729">
    <property type="entry name" value="Gti1_Pac2"/>
    <property type="match status" value="2"/>
</dbReference>
<evidence type="ECO:0000313" key="3">
    <source>
        <dbReference type="Proteomes" id="UP000800097"/>
    </source>
</evidence>
<evidence type="ECO:0000256" key="1">
    <source>
        <dbReference type="SAM" id="MobiDB-lite"/>
    </source>
</evidence>
<evidence type="ECO:0008006" key="4">
    <source>
        <dbReference type="Google" id="ProtNLM"/>
    </source>
</evidence>
<feature type="region of interest" description="Disordered" evidence="1">
    <location>
        <begin position="170"/>
        <end position="228"/>
    </location>
</feature>
<feature type="region of interest" description="Disordered" evidence="1">
    <location>
        <begin position="282"/>
        <end position="303"/>
    </location>
</feature>
<dbReference type="PANTHER" id="PTHR28027">
    <property type="entry name" value="TRANSCRIPTIONAL REGULATOR MIT1"/>
    <property type="match status" value="1"/>
</dbReference>
<dbReference type="GO" id="GO:0003677">
    <property type="term" value="F:DNA binding"/>
    <property type="evidence" value="ECO:0007669"/>
    <property type="project" value="TreeGrafter"/>
</dbReference>
<dbReference type="EMBL" id="ML986500">
    <property type="protein sequence ID" value="KAF2274812.1"/>
    <property type="molecule type" value="Genomic_DNA"/>
</dbReference>
<feature type="compositionally biased region" description="Low complexity" evidence="1">
    <location>
        <begin position="290"/>
        <end position="303"/>
    </location>
</feature>
<dbReference type="GeneID" id="54549632"/>
<feature type="compositionally biased region" description="Polar residues" evidence="1">
    <location>
        <begin position="363"/>
        <end position="375"/>
    </location>
</feature>
<keyword evidence="3" id="KW-1185">Reference proteome</keyword>
<organism evidence="2 3">
    <name type="scientific">Westerdykella ornata</name>
    <dbReference type="NCBI Taxonomy" id="318751"/>
    <lineage>
        <taxon>Eukaryota</taxon>
        <taxon>Fungi</taxon>
        <taxon>Dikarya</taxon>
        <taxon>Ascomycota</taxon>
        <taxon>Pezizomycotina</taxon>
        <taxon>Dothideomycetes</taxon>
        <taxon>Pleosporomycetidae</taxon>
        <taxon>Pleosporales</taxon>
        <taxon>Sporormiaceae</taxon>
        <taxon>Westerdykella</taxon>
    </lineage>
</organism>
<protein>
    <recommendedName>
        <fullName evidence="4">Camp independent regulatory protein</fullName>
    </recommendedName>
</protein>
<reference evidence="2" key="1">
    <citation type="journal article" date="2020" name="Stud. Mycol.">
        <title>101 Dothideomycetes genomes: a test case for predicting lifestyles and emergence of pathogens.</title>
        <authorList>
            <person name="Haridas S."/>
            <person name="Albert R."/>
            <person name="Binder M."/>
            <person name="Bloem J."/>
            <person name="Labutti K."/>
            <person name="Salamov A."/>
            <person name="Andreopoulos B."/>
            <person name="Baker S."/>
            <person name="Barry K."/>
            <person name="Bills G."/>
            <person name="Bluhm B."/>
            <person name="Cannon C."/>
            <person name="Castanera R."/>
            <person name="Culley D."/>
            <person name="Daum C."/>
            <person name="Ezra D."/>
            <person name="Gonzalez J."/>
            <person name="Henrissat B."/>
            <person name="Kuo A."/>
            <person name="Liang C."/>
            <person name="Lipzen A."/>
            <person name="Lutzoni F."/>
            <person name="Magnuson J."/>
            <person name="Mondo S."/>
            <person name="Nolan M."/>
            <person name="Ohm R."/>
            <person name="Pangilinan J."/>
            <person name="Park H.-J."/>
            <person name="Ramirez L."/>
            <person name="Alfaro M."/>
            <person name="Sun H."/>
            <person name="Tritt A."/>
            <person name="Yoshinaga Y."/>
            <person name="Zwiers L.-H."/>
            <person name="Turgeon B."/>
            <person name="Goodwin S."/>
            <person name="Spatafora J."/>
            <person name="Crous P."/>
            <person name="Grigoriev I."/>
        </authorList>
    </citation>
    <scope>NUCLEOTIDE SEQUENCE</scope>
    <source>
        <strain evidence="2">CBS 379.55</strain>
    </source>
</reference>
<dbReference type="RefSeq" id="XP_033652351.1">
    <property type="nucleotide sequence ID" value="XM_033796457.1"/>
</dbReference>
<evidence type="ECO:0000313" key="2">
    <source>
        <dbReference type="EMBL" id="KAF2274812.1"/>
    </source>
</evidence>
<feature type="region of interest" description="Disordered" evidence="1">
    <location>
        <begin position="315"/>
        <end position="476"/>
    </location>
</feature>
<sequence>METYNGHVRTPADAILLFEACRLGLLPRVQRRLSEKERQQIKSGSVFVWDEREAGMRRWTDGKSWSASRVSGSFLTYREMEGKRGSFPPNGQGQRRTDGRSPDPSANGESEGEGPDGYRYKPDGLMKQSFSITTQSGQHLHLISYFSRSHCGSLMQPTQDPTLRHIRPPRNMYPESTVNESQTVPAVTRGPMPESPYGAGPQPVGSQSPYNRPGPSPQIPVLFSPYPGPPTPPYQPTTYFIGHPGAHIAYPGGAAVFYPPPGYAHPHPQAIAHMERLPPHLTHAYPPVSHPAFAGHPHAHPLQPQYLLQPRPLQVSEHPHTPHYPKPQPANYHTPPHHQQPPPPPPNVPEIPEQGPILPALNVPNNIDKPSTPQSADHRPELAQSQSRSSVTETNGASTQPGATTAAPSPNRTIPNIHTLLNSHTPEHNGATNTNGDAASKSIPNPSATSRSGSRSPGAAQQPPREMVTAANSRAADTVAISRLNSTFL</sequence>
<dbReference type="OrthoDB" id="5572844at2759"/>
<feature type="region of interest" description="Disordered" evidence="1">
    <location>
        <begin position="79"/>
        <end position="124"/>
    </location>
</feature>
<feature type="compositionally biased region" description="Pro residues" evidence="1">
    <location>
        <begin position="338"/>
        <end position="349"/>
    </location>
</feature>
<feature type="compositionally biased region" description="Polar residues" evidence="1">
    <location>
        <begin position="174"/>
        <end position="185"/>
    </location>
</feature>
<dbReference type="InterPro" id="IPR018608">
    <property type="entry name" value="Gti1/Pac2"/>
</dbReference>
<accession>A0A6A6JEH1</accession>
<proteinExistence type="predicted"/>
<name>A0A6A6JEH1_WESOR</name>
<dbReference type="PANTHER" id="PTHR28027:SF1">
    <property type="entry name" value="CAMP INDEPENDENT REGULATORY PROTEIN (AFU_ORTHOLOGUE AFUA_3G09640)"/>
    <property type="match status" value="1"/>
</dbReference>